<dbReference type="AlphaFoldDB" id="A0A1G4MI55"/>
<dbReference type="Pfam" id="PF00596">
    <property type="entry name" value="Aldolase_II"/>
    <property type="match status" value="1"/>
</dbReference>
<sequence>MIQCTKALFIRATRRYSAAATIIAAQDLAGISKSKHAIKPLTYPTFGSVEEERQHRKERMAAAFRVFAKRGYDEGVAGHISVRDPEDPSRFWLNPLAQHFSTIKASDLILVDETGEILEGDRPVNRAAFQIHGAIHKHHSHVTAICHTHSKHARAFSAFGKELKMYNQDCCRFYKSHGVYRQFGGVVFTEEEGVNISKSLGQQNKILILQNHGIVSVGKSVDEAAFWFMTFEDLCETQLQIEQSRRAGFEPIEIGNKEAEYTHESIGSSFKGWLNFQGYYDEILKMTKGDFLK</sequence>
<dbReference type="STRING" id="4955.A0A1G4MI55"/>
<dbReference type="InterPro" id="IPR051017">
    <property type="entry name" value="Aldolase-II_Adducin_sf"/>
</dbReference>
<dbReference type="OrthoDB" id="3238794at2759"/>
<gene>
    <name evidence="2" type="ORF">LAFE_0G10264G</name>
</gene>
<dbReference type="SMART" id="SM01007">
    <property type="entry name" value="Aldolase_II"/>
    <property type="match status" value="1"/>
</dbReference>
<evidence type="ECO:0000259" key="1">
    <source>
        <dbReference type="SMART" id="SM01007"/>
    </source>
</evidence>
<proteinExistence type="predicted"/>
<dbReference type="Proteomes" id="UP000190831">
    <property type="component" value="Chromosome G"/>
</dbReference>
<dbReference type="GO" id="GO:0005856">
    <property type="term" value="C:cytoskeleton"/>
    <property type="evidence" value="ECO:0007669"/>
    <property type="project" value="TreeGrafter"/>
</dbReference>
<evidence type="ECO:0000313" key="3">
    <source>
        <dbReference type="Proteomes" id="UP000190831"/>
    </source>
</evidence>
<dbReference type="OMA" id="YYDEQLA"/>
<protein>
    <submittedName>
        <fullName evidence="2">LAFE_0G10264g1_1</fullName>
    </submittedName>
</protein>
<dbReference type="EMBL" id="LT598486">
    <property type="protein sequence ID" value="SCW03431.1"/>
    <property type="molecule type" value="Genomic_DNA"/>
</dbReference>
<dbReference type="InterPro" id="IPR036409">
    <property type="entry name" value="Aldolase_II/adducin_N_sf"/>
</dbReference>
<organism evidence="2 3">
    <name type="scientific">Lachancea fermentati</name>
    <name type="common">Zygosaccharomyces fermentati</name>
    <dbReference type="NCBI Taxonomy" id="4955"/>
    <lineage>
        <taxon>Eukaryota</taxon>
        <taxon>Fungi</taxon>
        <taxon>Dikarya</taxon>
        <taxon>Ascomycota</taxon>
        <taxon>Saccharomycotina</taxon>
        <taxon>Saccharomycetes</taxon>
        <taxon>Saccharomycetales</taxon>
        <taxon>Saccharomycetaceae</taxon>
        <taxon>Lachancea</taxon>
    </lineage>
</organism>
<dbReference type="InterPro" id="IPR001303">
    <property type="entry name" value="Aldolase_II/adducin_N"/>
</dbReference>
<keyword evidence="3" id="KW-1185">Reference proteome</keyword>
<dbReference type="PANTHER" id="PTHR10672:SF39">
    <property type="entry name" value="CLASS II ALDOLASE_ADDUCIN N-TERMINAL DOMAIN-CONTAINING PROTEIN"/>
    <property type="match status" value="1"/>
</dbReference>
<dbReference type="SUPFAM" id="SSF53639">
    <property type="entry name" value="AraD/HMP-PK domain-like"/>
    <property type="match status" value="1"/>
</dbReference>
<name>A0A1G4MI55_LACFM</name>
<dbReference type="FunFam" id="3.40.225.10:FF:000009">
    <property type="entry name" value="Class II aldolase/adducin N-terminal"/>
    <property type="match status" value="1"/>
</dbReference>
<dbReference type="Gene3D" id="3.40.225.10">
    <property type="entry name" value="Class II aldolase/adducin N-terminal domain"/>
    <property type="match status" value="1"/>
</dbReference>
<dbReference type="NCBIfam" id="NF004855">
    <property type="entry name" value="PRK06208.1"/>
    <property type="match status" value="1"/>
</dbReference>
<reference evidence="2 3" key="1">
    <citation type="submission" date="2016-03" db="EMBL/GenBank/DDBJ databases">
        <authorList>
            <person name="Devillers H."/>
        </authorList>
    </citation>
    <scope>NUCLEOTIDE SEQUENCE [LARGE SCALE GENOMIC DNA]</scope>
    <source>
        <strain evidence="2">CBS 6772</strain>
    </source>
</reference>
<dbReference type="PANTHER" id="PTHR10672">
    <property type="entry name" value="ADDUCIN"/>
    <property type="match status" value="1"/>
</dbReference>
<dbReference type="GO" id="GO:0051015">
    <property type="term" value="F:actin filament binding"/>
    <property type="evidence" value="ECO:0007669"/>
    <property type="project" value="TreeGrafter"/>
</dbReference>
<feature type="domain" description="Class II aldolase/adducin N-terminal" evidence="1">
    <location>
        <begin position="58"/>
        <end position="239"/>
    </location>
</feature>
<accession>A0A1G4MI55</accession>
<evidence type="ECO:0000313" key="2">
    <source>
        <dbReference type="EMBL" id="SCW03431.1"/>
    </source>
</evidence>